<name>A0ABD2Z0Z2_9GENT</name>
<dbReference type="Proteomes" id="UP001630127">
    <property type="component" value="Unassembled WGS sequence"/>
</dbReference>
<organism evidence="1 2">
    <name type="scientific">Cinchona calisaya</name>
    <dbReference type="NCBI Taxonomy" id="153742"/>
    <lineage>
        <taxon>Eukaryota</taxon>
        <taxon>Viridiplantae</taxon>
        <taxon>Streptophyta</taxon>
        <taxon>Embryophyta</taxon>
        <taxon>Tracheophyta</taxon>
        <taxon>Spermatophyta</taxon>
        <taxon>Magnoliopsida</taxon>
        <taxon>eudicotyledons</taxon>
        <taxon>Gunneridae</taxon>
        <taxon>Pentapetalae</taxon>
        <taxon>asterids</taxon>
        <taxon>lamiids</taxon>
        <taxon>Gentianales</taxon>
        <taxon>Rubiaceae</taxon>
        <taxon>Cinchonoideae</taxon>
        <taxon>Cinchoneae</taxon>
        <taxon>Cinchona</taxon>
    </lineage>
</organism>
<dbReference type="AlphaFoldDB" id="A0ABD2Z0Z2"/>
<reference evidence="1 2" key="1">
    <citation type="submission" date="2024-11" db="EMBL/GenBank/DDBJ databases">
        <title>A near-complete genome assembly of Cinchona calisaya.</title>
        <authorList>
            <person name="Lian D.C."/>
            <person name="Zhao X.W."/>
            <person name="Wei L."/>
        </authorList>
    </citation>
    <scope>NUCLEOTIDE SEQUENCE [LARGE SCALE GENOMIC DNA]</scope>
    <source>
        <tissue evidence="1">Nenye</tissue>
    </source>
</reference>
<proteinExistence type="predicted"/>
<dbReference type="PANTHER" id="PTHR36030">
    <property type="entry name" value="CALMODULIN-BINDING DOMAIN-CONTAINING PROTEIN"/>
    <property type="match status" value="1"/>
</dbReference>
<protein>
    <submittedName>
        <fullName evidence="1">Uncharacterized protein</fullName>
    </submittedName>
</protein>
<evidence type="ECO:0000313" key="1">
    <source>
        <dbReference type="EMBL" id="KAL3511458.1"/>
    </source>
</evidence>
<gene>
    <name evidence="1" type="ORF">ACH5RR_030859</name>
</gene>
<dbReference type="EMBL" id="JBJUIK010000012">
    <property type="protein sequence ID" value="KAL3511458.1"/>
    <property type="molecule type" value="Genomic_DNA"/>
</dbReference>
<accession>A0ABD2Z0Z2</accession>
<comment type="caution">
    <text evidence="1">The sequence shown here is derived from an EMBL/GenBank/DDBJ whole genome shotgun (WGS) entry which is preliminary data.</text>
</comment>
<sequence length="95" mass="10569">MEITNQKQGGGGFMKSRLVMSFYRAAKPAPYVMQNATNVEPEPSSAVRKLSFSKPDGYIHGSKGVGGDEQVDTKATNYIHHVKERRKLEELSLQN</sequence>
<evidence type="ECO:0000313" key="2">
    <source>
        <dbReference type="Proteomes" id="UP001630127"/>
    </source>
</evidence>
<keyword evidence="2" id="KW-1185">Reference proteome</keyword>
<dbReference type="PANTHER" id="PTHR36030:SF1">
    <property type="entry name" value="CALMODULIN-BINDING DOMAIN-CONTAINING PROTEIN"/>
    <property type="match status" value="1"/>
</dbReference>